<sequence length="268" mass="29682">MCRARRSCRSSACGCASRCWCAGWARSARRPRRGRRGGSWRTTRARCTNTTRCWRSRRGSCSGPGACRPVLVWQRYDEFVTIYRITGRSWTACRPSASRCRNSATSCDTPTTSSNACSRTRNVFSLRCWNCAGACPCCSRSWTTVRRSNRTSFDYHSRFRCNCNGSARRIQRCGGSTTMTSPSAHPVINTCPTLRRRCTVATAGAYSARRAWPTRCPAGPGAPPPACVQCAARCCSPTPRPTSARSPRTRPTSGRGVTDTRLSYRIIN</sequence>
<organism evidence="2 3">
    <name type="scientific">Diatraea saccharalis</name>
    <name type="common">sugarcane borer</name>
    <dbReference type="NCBI Taxonomy" id="40085"/>
    <lineage>
        <taxon>Eukaryota</taxon>
        <taxon>Metazoa</taxon>
        <taxon>Ecdysozoa</taxon>
        <taxon>Arthropoda</taxon>
        <taxon>Hexapoda</taxon>
        <taxon>Insecta</taxon>
        <taxon>Pterygota</taxon>
        <taxon>Neoptera</taxon>
        <taxon>Endopterygota</taxon>
        <taxon>Lepidoptera</taxon>
        <taxon>Glossata</taxon>
        <taxon>Ditrysia</taxon>
        <taxon>Pyraloidea</taxon>
        <taxon>Crambidae</taxon>
        <taxon>Crambinae</taxon>
        <taxon>Diatraea</taxon>
    </lineage>
</organism>
<reference evidence="2" key="1">
    <citation type="submission" date="2021-12" db="EMBL/GenBank/DDBJ databases">
        <authorList>
            <person name="King R."/>
        </authorList>
    </citation>
    <scope>NUCLEOTIDE SEQUENCE</scope>
</reference>
<evidence type="ECO:0000313" key="3">
    <source>
        <dbReference type="Proteomes" id="UP001153714"/>
    </source>
</evidence>
<feature type="compositionally biased region" description="Low complexity" evidence="1">
    <location>
        <begin position="238"/>
        <end position="253"/>
    </location>
</feature>
<dbReference type="EMBL" id="OU893347">
    <property type="protein sequence ID" value="CAG9786991.1"/>
    <property type="molecule type" value="Genomic_DNA"/>
</dbReference>
<keyword evidence="3" id="KW-1185">Reference proteome</keyword>
<evidence type="ECO:0000256" key="1">
    <source>
        <dbReference type="SAM" id="MobiDB-lite"/>
    </source>
</evidence>
<reference evidence="2" key="2">
    <citation type="submission" date="2022-10" db="EMBL/GenBank/DDBJ databases">
        <authorList>
            <consortium name="ENA_rothamsted_submissions"/>
            <consortium name="culmorum"/>
            <person name="King R."/>
        </authorList>
    </citation>
    <scope>NUCLEOTIDE SEQUENCE</scope>
</reference>
<evidence type="ECO:0000313" key="2">
    <source>
        <dbReference type="EMBL" id="CAG9786991.1"/>
    </source>
</evidence>
<name>A0A9N9WAD5_9NEOP</name>
<protein>
    <submittedName>
        <fullName evidence="2">Uncharacterized protein</fullName>
    </submittedName>
</protein>
<accession>A0A9N9WAD5</accession>
<feature type="region of interest" description="Disordered" evidence="1">
    <location>
        <begin position="238"/>
        <end position="261"/>
    </location>
</feature>
<dbReference type="Proteomes" id="UP001153714">
    <property type="component" value="Chromosome 16"/>
</dbReference>
<gene>
    <name evidence="2" type="ORF">DIATSA_LOCUS4902</name>
</gene>
<proteinExistence type="predicted"/>
<dbReference type="AlphaFoldDB" id="A0A9N9WAD5"/>